<dbReference type="InterPro" id="IPR036928">
    <property type="entry name" value="AS_sf"/>
</dbReference>
<dbReference type="EMBL" id="LCWV01000004">
    <property type="protein sequence ID" value="PWI73471.1"/>
    <property type="molecule type" value="Genomic_DNA"/>
</dbReference>
<dbReference type="InterPro" id="IPR023631">
    <property type="entry name" value="Amidase_dom"/>
</dbReference>
<organism evidence="2 3">
    <name type="scientific">Purpureocillium lilacinum</name>
    <name type="common">Paecilomyces lilacinus</name>
    <dbReference type="NCBI Taxonomy" id="33203"/>
    <lineage>
        <taxon>Eukaryota</taxon>
        <taxon>Fungi</taxon>
        <taxon>Dikarya</taxon>
        <taxon>Ascomycota</taxon>
        <taxon>Pezizomycotina</taxon>
        <taxon>Sordariomycetes</taxon>
        <taxon>Hypocreomycetidae</taxon>
        <taxon>Hypocreales</taxon>
        <taxon>Ophiocordycipitaceae</taxon>
        <taxon>Purpureocillium</taxon>
    </lineage>
</organism>
<dbReference type="Pfam" id="PF01425">
    <property type="entry name" value="Amidase"/>
    <property type="match status" value="2"/>
</dbReference>
<feature type="domain" description="Amidase" evidence="1">
    <location>
        <begin position="270"/>
        <end position="373"/>
    </location>
</feature>
<dbReference type="SUPFAM" id="SSF75304">
    <property type="entry name" value="Amidase signature (AS) enzymes"/>
    <property type="match status" value="1"/>
</dbReference>
<dbReference type="Gene3D" id="3.90.1300.10">
    <property type="entry name" value="Amidase signature (AS) domain"/>
    <property type="match status" value="1"/>
</dbReference>
<accession>A0A2U3EG38</accession>
<comment type="caution">
    <text evidence="2">The sequence shown here is derived from an EMBL/GenBank/DDBJ whole genome shotgun (WGS) entry which is preliminary data.</text>
</comment>
<evidence type="ECO:0000313" key="2">
    <source>
        <dbReference type="EMBL" id="PWI73471.1"/>
    </source>
</evidence>
<dbReference type="GO" id="GO:0003824">
    <property type="term" value="F:catalytic activity"/>
    <property type="evidence" value="ECO:0007669"/>
    <property type="project" value="InterPro"/>
</dbReference>
<dbReference type="AlphaFoldDB" id="A0A2U3EG38"/>
<reference evidence="2 3" key="1">
    <citation type="journal article" date="2016" name="Front. Microbiol.">
        <title>Genome and transcriptome sequences reveal the specific parasitism of the nematophagous Purpureocillium lilacinum 36-1.</title>
        <authorList>
            <person name="Xie J."/>
            <person name="Li S."/>
            <person name="Mo C."/>
            <person name="Xiao X."/>
            <person name="Peng D."/>
            <person name="Wang G."/>
            <person name="Xiao Y."/>
        </authorList>
    </citation>
    <scope>NUCLEOTIDE SEQUENCE [LARGE SCALE GENOMIC DNA]</scope>
    <source>
        <strain evidence="2 3">36-1</strain>
    </source>
</reference>
<evidence type="ECO:0000259" key="1">
    <source>
        <dbReference type="Pfam" id="PF01425"/>
    </source>
</evidence>
<dbReference type="PANTHER" id="PTHR11895:SF171">
    <property type="entry name" value="AMIDASE DOMAIN-CONTAINING PROTEIN"/>
    <property type="match status" value="1"/>
</dbReference>
<dbReference type="Proteomes" id="UP000245956">
    <property type="component" value="Unassembled WGS sequence"/>
</dbReference>
<gene>
    <name evidence="2" type="ORF">PCL_08747</name>
</gene>
<feature type="domain" description="Amidase" evidence="1">
    <location>
        <begin position="390"/>
        <end position="731"/>
    </location>
</feature>
<sequence length="746" mass="79811">MPTCTQPGASRNRLTEATASVVTVPGISMEAPWTASGSDGGRHRDIRQAGLSSQGALLPRSSAVSTGLGSRMSGGQDLRRPVAGINLLLTLEATAPIAAFSIQFGPHLEIRHCNSCKAVTSMCLSPDYLTLNATVVHFSSILQASVAPWRQPLEQAPSEFVNHQTFAETWLTCLRHRLPLSLDKFRDMVAGRGFSMEPQDELDYLAIIRDLEKDVKQVLSLPEYFDPRLTPVSGSEEFRAFARPEPSENPLNAWSHKFHLHSPIAGDDGLLAHRSISVKDTISVAGIPMTCGTQSFHLSSDKPYPVPDIDAPVVARVLEAGGVIKGTATCENYCVSLASFTSATGPVDNPWLKGHSAGGSSSGCAALVAVQVVRRWRERKGLPTDDLGEGVDLAVGTDQAGSIRTLSVLTCRTMKPAGYCGIYGLKPTHGLVPYTGIAGLHPMIDFAGPMAASIQDTAILLGALAGYDGIDHRMTPETPLRANVPKYHDILDAAISSRSKAGEWTASTAAKGLRVGVLKEAFEVFKMDAEVEKVIRDAAARFAQLGAVVDEVSIPLHAVGRAIWVTTNRGHMADTLLGNKPSELLSHPMPNLSAPKPDQKWFDTMTKSNPAVVNTLLFGSYFSELPHSVRAKSMMHVHQLRAAYDDALDKYDVLLTPVTATVAPPHAPADDSAFVRYYAAVGHGANTSPFNITGHPALSMPVGWGTAKDGESKLPVAMQLVGRRWDESGILLAAAAWEVGGHGLDE</sequence>
<dbReference type="InterPro" id="IPR000120">
    <property type="entry name" value="Amidase"/>
</dbReference>
<dbReference type="PANTHER" id="PTHR11895">
    <property type="entry name" value="TRANSAMIDASE"/>
    <property type="match status" value="1"/>
</dbReference>
<protein>
    <submittedName>
        <fullName evidence="2">Amidase</fullName>
    </submittedName>
</protein>
<proteinExistence type="predicted"/>
<evidence type="ECO:0000313" key="3">
    <source>
        <dbReference type="Proteomes" id="UP000245956"/>
    </source>
</evidence>
<name>A0A2U3EG38_PURLI</name>